<sequence>MAMLTMRARRFLKNTGRKFSVNGNETIGFDKSKVECYNCHKMGHFARECRAPRNQENRNKENTRRVVPVETTTSNALISCDGAGYDWSDRAEEGPTNFALMAYTSTSLNSEVSTDSNCLESVVAKLLVFKKNESVYEEDIKIVDKCKTGLGYNVVPPPYIGNFMPPNPDFSFTGLEEFVDKPIVSEPKVKKPVVESSEAKASADKPKVVRKNNGAPIIEEWVSDSEDEAELKPKIEKKTVKPSFAKIEFVKSKEQVKSPRKITVKQGSNFEMINKACYKCDNNQRQFNNKKMVNPVWNYTQRVNHQNFTRMTHPNPKRNMVLKAVLMRLGLVSLTTARPVNTAQPKTTLNSAKPMTNGFNKAHSTIRSPINNKTVTKNSNFNQRVNTVKDKNVNTAKPKAVVNAARPKAVFNAVKGNQGNPQQDLKEKGVINSGCSRHMTGNMSYLTDFEKIDGGYVAFEGSPKGGKITSKGTIKTGNLDFEDVYFVRELKFNLFSVSQMCDKKNSVLFNDTKCIVLSPNFKLTDESHVLLKVPRKDNIYSVDLKNIVPKGGLTCLFAKATSDESKLWHRRLGHINFKTMNKLVKGNLVRADRKNKTLIEAARTMLADSKIPTTFWTEVVNIACYVQNRVLVTKPHNKTPYELFLGRKLALGFMKPFGCPVIFLNTIDHLGKFDGKADEGFFVGYLVNSKAFRVFNSRTRIVKENLHVQFSENTPNIAGSGPNWLFDIDVLTMSMNYNPVVAGNQSNGNAGTKACDDAGKARMETVLGKYYILLPLWTADPSFTLSTNNSPDDGFKPSGDDGKKDDENPREDSAGIDQEKEDDVNSTNNVNAASTNEVNVVGTKTSIKLPDDPNMLELEYIVYSNDDEDVGVEADMNNLDAFIPISPIPTTRIHKDHLVEQIIRDLNSAPQITRMTKNLEAHGLFSLVQKRTNHKDFQNCLFSYFLSQEEPKKVIHALKDPSWIEAMQEELLQFKLQEVWTLVDLPNGKRAIGTKWVLENKKDERGIVIKNKARLVAQGYTQEEGIDYDEVFSPVVKIEAIRLFLAYASFKDFVVYQMDVKSAFLYGKIKKEVYVCQPPGFEDPDFPNRVYKVEKALYGLHQAPKAWYETLSTYLLNNGFQKGTIDKTLFIRKDKGLQVKQKEDGIFISQHKYVTEILKKFGFIDVKTASTPMETQKPLLKNEDGEEVDVHLYRLMIGSLMYLTSSRPDILYLKGQPKLGLWYPKDSPFDLVAYTDSDYARASLDMKSTKGGCQFLGYKLISWQCKKQTVVANYTTEAEYKLIQMIKIHTDKNFADLLTKAFDDVWNGMEKLLWMEFKLVLVKTVNEEVQLQALVDRKKVIITEASIRRDLQLEDAEGIECLPNAAIFEQLALMGWFLYLKTRVIDLTHTDNQSREDLIRLGKKMGEPGVDRVGYGSGQSGSTDAPGQDDLYNNLKVYEPEVKGMSSSSSSTQNMAFVSSSNNNTSSTNEAVNTAHGVSIASLNSKKSRQQEQGKLKKECACGKTLLSTALVSCDGLGGYDWSDQAEEGPNYALMAFSSSSPDSEVSNDSICSKSCLETVELLKSQNDQLLKDLKKSELMVPRKSDNAPIIEEWVSDSKEENVSQTKTEKKIVKPSIAKIEYVKPKQQEKTARKTIKQVEKNSFDHLQVDCNYHQKQFQNQRMVKPVWNNTQRVNHQNFAKKTHPCAKKNLVPRAVLMKFDLVSVNTARQVNTANSKTTVNAARPMSYLSKITHLTVKRPIYKNTTFKNSKIDQRVNTVSGKNFNTARPKAVVNAVKGNNFNVVKASACWVWKPKTKVLDHGNPQMDLHDQGVIDSGCSRHMIWNMSYLTDYEKIDGGYVTFGGNLKGGKITRKCTIKTVPRKNNMYSIDLKNIVPKGGLTCLFAKATSDESKLWHRRLGHLNFKTMNKLVKGNLVRGLPSKLFENDQTCVACQKGKQHRASCKSKTENSISLPLHLLHMDLFGPTFVKSLMKKMYCLVVTDDYSRFTWVFFLATKDETSGILKSFITGIENLVDHKVKVI</sequence>
<evidence type="ECO:0000256" key="6">
    <source>
        <dbReference type="SAM" id="MobiDB-lite"/>
    </source>
</evidence>
<dbReference type="InterPro" id="IPR012337">
    <property type="entry name" value="RNaseH-like_sf"/>
</dbReference>
<evidence type="ECO:0000256" key="2">
    <source>
        <dbReference type="ARBA" id="ARBA00022723"/>
    </source>
</evidence>
<dbReference type="InterPro" id="IPR036397">
    <property type="entry name" value="RNaseH_sf"/>
</dbReference>
<dbReference type="InterPro" id="IPR039537">
    <property type="entry name" value="Retrotran_Ty1/copia-like"/>
</dbReference>
<protein>
    <submittedName>
        <fullName evidence="8">Ribonuclease H-like domain-containing protein</fullName>
    </submittedName>
</protein>
<keyword evidence="4" id="KW-0378">Hydrolase</keyword>
<keyword evidence="5" id="KW-0863">Zinc-finger</keyword>
<dbReference type="SMART" id="SM00343">
    <property type="entry name" value="ZnF_C2HC"/>
    <property type="match status" value="1"/>
</dbReference>
<evidence type="ECO:0000256" key="4">
    <source>
        <dbReference type="ARBA" id="ARBA00022801"/>
    </source>
</evidence>
<keyword evidence="5" id="KW-0862">Zinc</keyword>
<reference evidence="8" key="1">
    <citation type="journal article" date="2022" name="Int. J. Mol. Sci.">
        <title>Draft Genome of Tanacetum Coccineum: Genomic Comparison of Closely Related Tanacetum-Family Plants.</title>
        <authorList>
            <person name="Yamashiro T."/>
            <person name="Shiraishi A."/>
            <person name="Nakayama K."/>
            <person name="Satake H."/>
        </authorList>
    </citation>
    <scope>NUCLEOTIDE SEQUENCE</scope>
</reference>
<dbReference type="PROSITE" id="PS50158">
    <property type="entry name" value="ZF_CCHC"/>
    <property type="match status" value="1"/>
</dbReference>
<evidence type="ECO:0000313" key="9">
    <source>
        <dbReference type="Proteomes" id="UP001151760"/>
    </source>
</evidence>
<dbReference type="Proteomes" id="UP001151760">
    <property type="component" value="Unassembled WGS sequence"/>
</dbReference>
<dbReference type="SUPFAM" id="SSF57756">
    <property type="entry name" value="Retrovirus zinc finger-like domains"/>
    <property type="match status" value="1"/>
</dbReference>
<dbReference type="CDD" id="cd09272">
    <property type="entry name" value="RNase_HI_RT_Ty1"/>
    <property type="match status" value="1"/>
</dbReference>
<evidence type="ECO:0000256" key="5">
    <source>
        <dbReference type="PROSITE-ProRule" id="PRU00047"/>
    </source>
</evidence>
<comment type="caution">
    <text evidence="8">The sequence shown here is derived from an EMBL/GenBank/DDBJ whole genome shotgun (WGS) entry which is preliminary data.</text>
</comment>
<dbReference type="Pfam" id="PF07727">
    <property type="entry name" value="RVT_2"/>
    <property type="match status" value="1"/>
</dbReference>
<accession>A0ABQ5EUZ2</accession>
<name>A0ABQ5EUZ2_9ASTR</name>
<dbReference type="PANTHER" id="PTHR42648:SF32">
    <property type="entry name" value="RIBONUCLEASE H-LIKE DOMAIN, GAG-PRE-INTEGRASE DOMAIN PROTEIN-RELATED"/>
    <property type="match status" value="1"/>
</dbReference>
<feature type="domain" description="CCHC-type" evidence="7">
    <location>
        <begin position="36"/>
        <end position="50"/>
    </location>
</feature>
<keyword evidence="2" id="KW-0479">Metal-binding</keyword>
<dbReference type="PANTHER" id="PTHR42648">
    <property type="entry name" value="TRANSPOSASE, PUTATIVE-RELATED"/>
    <property type="match status" value="1"/>
</dbReference>
<dbReference type="Gene3D" id="4.10.60.10">
    <property type="entry name" value="Zinc finger, CCHC-type"/>
    <property type="match status" value="1"/>
</dbReference>
<reference evidence="8" key="2">
    <citation type="submission" date="2022-01" db="EMBL/GenBank/DDBJ databases">
        <authorList>
            <person name="Yamashiro T."/>
            <person name="Shiraishi A."/>
            <person name="Satake H."/>
            <person name="Nakayama K."/>
        </authorList>
    </citation>
    <scope>NUCLEOTIDE SEQUENCE</scope>
</reference>
<organism evidence="8 9">
    <name type="scientific">Tanacetum coccineum</name>
    <dbReference type="NCBI Taxonomy" id="301880"/>
    <lineage>
        <taxon>Eukaryota</taxon>
        <taxon>Viridiplantae</taxon>
        <taxon>Streptophyta</taxon>
        <taxon>Embryophyta</taxon>
        <taxon>Tracheophyta</taxon>
        <taxon>Spermatophyta</taxon>
        <taxon>Magnoliopsida</taxon>
        <taxon>eudicotyledons</taxon>
        <taxon>Gunneridae</taxon>
        <taxon>Pentapetalae</taxon>
        <taxon>asterids</taxon>
        <taxon>campanulids</taxon>
        <taxon>Asterales</taxon>
        <taxon>Asteraceae</taxon>
        <taxon>Asteroideae</taxon>
        <taxon>Anthemideae</taxon>
        <taxon>Anthemidinae</taxon>
        <taxon>Tanacetum</taxon>
    </lineage>
</organism>
<feature type="region of interest" description="Disordered" evidence="6">
    <location>
        <begin position="785"/>
        <end position="834"/>
    </location>
</feature>
<dbReference type="InterPro" id="IPR001878">
    <property type="entry name" value="Znf_CCHC"/>
</dbReference>
<dbReference type="SUPFAM" id="SSF53098">
    <property type="entry name" value="Ribonuclease H-like"/>
    <property type="match status" value="2"/>
</dbReference>
<dbReference type="Gene3D" id="3.30.420.10">
    <property type="entry name" value="Ribonuclease H-like superfamily/Ribonuclease H"/>
    <property type="match status" value="2"/>
</dbReference>
<dbReference type="EMBL" id="BQNB010016662">
    <property type="protein sequence ID" value="GJT54327.1"/>
    <property type="molecule type" value="Genomic_DNA"/>
</dbReference>
<dbReference type="Pfam" id="PF00098">
    <property type="entry name" value="zf-CCHC"/>
    <property type="match status" value="1"/>
</dbReference>
<dbReference type="SUPFAM" id="SSF56672">
    <property type="entry name" value="DNA/RNA polymerases"/>
    <property type="match status" value="1"/>
</dbReference>
<gene>
    <name evidence="8" type="ORF">Tco_0989381</name>
</gene>
<dbReference type="InterPro" id="IPR057670">
    <property type="entry name" value="SH3_retrovirus"/>
</dbReference>
<dbReference type="InterPro" id="IPR036875">
    <property type="entry name" value="Znf_CCHC_sf"/>
</dbReference>
<evidence type="ECO:0000313" key="8">
    <source>
        <dbReference type="EMBL" id="GJT54327.1"/>
    </source>
</evidence>
<feature type="compositionally biased region" description="Low complexity" evidence="6">
    <location>
        <begin position="825"/>
        <end position="834"/>
    </location>
</feature>
<keyword evidence="1" id="KW-0645">Protease</keyword>
<dbReference type="InterPro" id="IPR054722">
    <property type="entry name" value="PolX-like_BBD"/>
</dbReference>
<feature type="compositionally biased region" description="Low complexity" evidence="6">
    <location>
        <begin position="1459"/>
        <end position="1469"/>
    </location>
</feature>
<evidence type="ECO:0000256" key="3">
    <source>
        <dbReference type="ARBA" id="ARBA00022750"/>
    </source>
</evidence>
<dbReference type="Pfam" id="PF13976">
    <property type="entry name" value="gag_pre-integrs"/>
    <property type="match status" value="2"/>
</dbReference>
<keyword evidence="3" id="KW-0064">Aspartyl protease</keyword>
<dbReference type="Pfam" id="PF22936">
    <property type="entry name" value="Pol_BBD"/>
    <property type="match status" value="1"/>
</dbReference>
<feature type="compositionally biased region" description="Basic and acidic residues" evidence="6">
    <location>
        <begin position="793"/>
        <end position="813"/>
    </location>
</feature>
<keyword evidence="9" id="KW-1185">Reference proteome</keyword>
<dbReference type="InterPro" id="IPR043502">
    <property type="entry name" value="DNA/RNA_pol_sf"/>
</dbReference>
<dbReference type="InterPro" id="IPR013103">
    <property type="entry name" value="RVT_2"/>
</dbReference>
<feature type="region of interest" description="Disordered" evidence="6">
    <location>
        <begin position="1443"/>
        <end position="1470"/>
    </location>
</feature>
<feature type="region of interest" description="Disordered" evidence="6">
    <location>
        <begin position="1412"/>
        <end position="1431"/>
    </location>
</feature>
<dbReference type="InterPro" id="IPR025724">
    <property type="entry name" value="GAG-pre-integrase_dom"/>
</dbReference>
<proteinExistence type="predicted"/>
<dbReference type="Pfam" id="PF25597">
    <property type="entry name" value="SH3_retrovirus"/>
    <property type="match status" value="1"/>
</dbReference>
<evidence type="ECO:0000256" key="1">
    <source>
        <dbReference type="ARBA" id="ARBA00022670"/>
    </source>
</evidence>
<evidence type="ECO:0000259" key="7">
    <source>
        <dbReference type="PROSITE" id="PS50158"/>
    </source>
</evidence>